<dbReference type="AlphaFoldDB" id="A0A7W8N494"/>
<evidence type="ECO:0000259" key="1">
    <source>
        <dbReference type="Pfam" id="PF07589"/>
    </source>
</evidence>
<dbReference type="NCBIfam" id="TIGR02595">
    <property type="entry name" value="PEP_CTERM"/>
    <property type="match status" value="1"/>
</dbReference>
<comment type="caution">
    <text evidence="2">The sequence shown here is derived from an EMBL/GenBank/DDBJ whole genome shotgun (WGS) entry which is preliminary data.</text>
</comment>
<accession>A0A7W8N494</accession>
<evidence type="ECO:0000313" key="3">
    <source>
        <dbReference type="Proteomes" id="UP000569092"/>
    </source>
</evidence>
<sequence length="83" mass="8794">MSLGLNPGRLFGATLFTPDAANPTFLTGTFDLDAFSLKGGVLDYVLTISPETTAPTPEPSTLALFGTGLVGLIRFAQSRYRRA</sequence>
<dbReference type="EMBL" id="JACHDZ010000001">
    <property type="protein sequence ID" value="MBB5342695.1"/>
    <property type="molecule type" value="Genomic_DNA"/>
</dbReference>
<gene>
    <name evidence="2" type="ORF">HDF10_000645</name>
</gene>
<dbReference type="InterPro" id="IPR013424">
    <property type="entry name" value="Ice-binding_C"/>
</dbReference>
<proteinExistence type="predicted"/>
<name>A0A7W8N494_9BACT</name>
<dbReference type="Proteomes" id="UP000569092">
    <property type="component" value="Unassembled WGS sequence"/>
</dbReference>
<reference evidence="2 3" key="1">
    <citation type="submission" date="2020-08" db="EMBL/GenBank/DDBJ databases">
        <title>Genomic Encyclopedia of Type Strains, Phase IV (KMG-V): Genome sequencing to study the core and pangenomes of soil and plant-associated prokaryotes.</title>
        <authorList>
            <person name="Whitman W."/>
        </authorList>
    </citation>
    <scope>NUCLEOTIDE SEQUENCE [LARGE SCALE GENOMIC DNA]</scope>
    <source>
        <strain evidence="2 3">M8US30</strain>
    </source>
</reference>
<organism evidence="2 3">
    <name type="scientific">Tunturiibacter lichenicola</name>
    <dbReference type="NCBI Taxonomy" id="2051959"/>
    <lineage>
        <taxon>Bacteria</taxon>
        <taxon>Pseudomonadati</taxon>
        <taxon>Acidobacteriota</taxon>
        <taxon>Terriglobia</taxon>
        <taxon>Terriglobales</taxon>
        <taxon>Acidobacteriaceae</taxon>
        <taxon>Tunturiibacter</taxon>
    </lineage>
</organism>
<feature type="domain" description="Ice-binding protein C-terminal" evidence="1">
    <location>
        <begin position="55"/>
        <end position="73"/>
    </location>
</feature>
<protein>
    <recommendedName>
        <fullName evidence="1">Ice-binding protein C-terminal domain-containing protein</fullName>
    </recommendedName>
</protein>
<dbReference type="Pfam" id="PF07589">
    <property type="entry name" value="PEP-CTERM"/>
    <property type="match status" value="1"/>
</dbReference>
<evidence type="ECO:0000313" key="2">
    <source>
        <dbReference type="EMBL" id="MBB5342695.1"/>
    </source>
</evidence>